<accession>A0ABN2T4C2</accession>
<comment type="similarity">
    <text evidence="1">Belongs to the AB hydrolase superfamily.</text>
</comment>
<comment type="caution">
    <text evidence="2">The sequence shown here is derived from an EMBL/GenBank/DDBJ whole genome shotgun (WGS) entry which is preliminary data.</text>
</comment>
<dbReference type="InterPro" id="IPR029058">
    <property type="entry name" value="AB_hydrolase_fold"/>
</dbReference>
<sequence>MSNQVKRDLRGIEGLEALTRRRPFSSRNAVEIPGLLADVLGMPEVPPETAIEETGSWHKDGVEGVALRWSTGFGSATDGWLLRPVGETGPLPGLVVLHCHGGMKRYGKEKVADRHHPVPAPVVAFRAECYSGRAVANDFARAGHAVLVHDAFGWGSRRVPVDYMPERSEHIASLELKEHLAAGHAVGEATEYDVHAAPHEDIMAKTLGVLGTSWAGVIARDDLIATSVLAQHPATAKGGVAVVGFSGGGARAVLASALSDSIRATGVMAMMSTFDGILDGYLHAHSWTMMSPGIGRVADWPEIAAARAPRPLFVGYAERDALFPLTGMRAAHDIISRRYATSQAAEQYRAHWANATHSFDASTQRAFLTWLNESPR</sequence>
<evidence type="ECO:0008006" key="4">
    <source>
        <dbReference type="Google" id="ProtNLM"/>
    </source>
</evidence>
<dbReference type="EMBL" id="BAAAOH010000001">
    <property type="protein sequence ID" value="GAA1997113.1"/>
    <property type="molecule type" value="Genomic_DNA"/>
</dbReference>
<dbReference type="Proteomes" id="UP001500326">
    <property type="component" value="Unassembled WGS sequence"/>
</dbReference>
<evidence type="ECO:0000256" key="1">
    <source>
        <dbReference type="ARBA" id="ARBA00008645"/>
    </source>
</evidence>
<dbReference type="Gene3D" id="3.40.50.1820">
    <property type="entry name" value="alpha/beta hydrolase"/>
    <property type="match status" value="1"/>
</dbReference>
<name>A0ABN2T4C2_9MICO</name>
<evidence type="ECO:0000313" key="3">
    <source>
        <dbReference type="Proteomes" id="UP001500326"/>
    </source>
</evidence>
<protein>
    <recommendedName>
        <fullName evidence="4">Acetylesterase</fullName>
    </recommendedName>
</protein>
<keyword evidence="3" id="KW-1185">Reference proteome</keyword>
<proteinExistence type="inferred from homology"/>
<reference evidence="2 3" key="1">
    <citation type="journal article" date="2019" name="Int. J. Syst. Evol. Microbiol.">
        <title>The Global Catalogue of Microorganisms (GCM) 10K type strain sequencing project: providing services to taxonomists for standard genome sequencing and annotation.</title>
        <authorList>
            <consortium name="The Broad Institute Genomics Platform"/>
            <consortium name="The Broad Institute Genome Sequencing Center for Infectious Disease"/>
            <person name="Wu L."/>
            <person name="Ma J."/>
        </authorList>
    </citation>
    <scope>NUCLEOTIDE SEQUENCE [LARGE SCALE GENOMIC DNA]</scope>
    <source>
        <strain evidence="2 3">JCM 14902</strain>
    </source>
</reference>
<dbReference type="SUPFAM" id="SSF53474">
    <property type="entry name" value="alpha/beta-Hydrolases"/>
    <property type="match status" value="1"/>
</dbReference>
<organism evidence="2 3">
    <name type="scientific">Microbacterium pumilum</name>
    <dbReference type="NCBI Taxonomy" id="344165"/>
    <lineage>
        <taxon>Bacteria</taxon>
        <taxon>Bacillati</taxon>
        <taxon>Actinomycetota</taxon>
        <taxon>Actinomycetes</taxon>
        <taxon>Micrococcales</taxon>
        <taxon>Microbacteriaceae</taxon>
        <taxon>Microbacterium</taxon>
    </lineage>
</organism>
<dbReference type="PANTHER" id="PTHR22946">
    <property type="entry name" value="DIENELACTONE HYDROLASE DOMAIN-CONTAINING PROTEIN-RELATED"/>
    <property type="match status" value="1"/>
</dbReference>
<gene>
    <name evidence="2" type="ORF">GCM10009777_37690</name>
</gene>
<dbReference type="InterPro" id="IPR050261">
    <property type="entry name" value="FrsA_esterase"/>
</dbReference>
<evidence type="ECO:0000313" key="2">
    <source>
        <dbReference type="EMBL" id="GAA1997113.1"/>
    </source>
</evidence>